<dbReference type="EMBL" id="FMVF01000008">
    <property type="protein sequence ID" value="SCY66713.1"/>
    <property type="molecule type" value="Genomic_DNA"/>
</dbReference>
<dbReference type="InterPro" id="IPR027417">
    <property type="entry name" value="P-loop_NTPase"/>
</dbReference>
<gene>
    <name evidence="2" type="ORF">SAMN02927903_01984</name>
</gene>
<dbReference type="GO" id="GO:0005524">
    <property type="term" value="F:ATP binding"/>
    <property type="evidence" value="ECO:0007669"/>
    <property type="project" value="InterPro"/>
</dbReference>
<name>A0A1G5HSI8_9FLAO</name>
<dbReference type="PANTHER" id="PTHR23070">
    <property type="entry name" value="BCS1 AAA-TYPE ATPASE"/>
    <property type="match status" value="1"/>
</dbReference>
<evidence type="ECO:0000259" key="1">
    <source>
        <dbReference type="Pfam" id="PF00004"/>
    </source>
</evidence>
<dbReference type="STRING" id="490189.SAMN02927903_01984"/>
<organism evidence="2 3">
    <name type="scientific">Flavobacterium caeni</name>
    <dbReference type="NCBI Taxonomy" id="490189"/>
    <lineage>
        <taxon>Bacteria</taxon>
        <taxon>Pseudomonadati</taxon>
        <taxon>Bacteroidota</taxon>
        <taxon>Flavobacteriia</taxon>
        <taxon>Flavobacteriales</taxon>
        <taxon>Flavobacteriaceae</taxon>
        <taxon>Flavobacterium</taxon>
    </lineage>
</organism>
<accession>A0A1G5HSI8</accession>
<dbReference type="Proteomes" id="UP000199354">
    <property type="component" value="Unassembled WGS sequence"/>
</dbReference>
<dbReference type="AlphaFoldDB" id="A0A1G5HSI8"/>
<dbReference type="InterPro" id="IPR050747">
    <property type="entry name" value="Mitochondrial_chaperone_BCS1"/>
</dbReference>
<evidence type="ECO:0000313" key="2">
    <source>
        <dbReference type="EMBL" id="SCY66713.1"/>
    </source>
</evidence>
<protein>
    <submittedName>
        <fullName evidence="2">ATPase family associated with various cellular activities (AAA)</fullName>
    </submittedName>
</protein>
<evidence type="ECO:0000313" key="3">
    <source>
        <dbReference type="Proteomes" id="UP000199354"/>
    </source>
</evidence>
<feature type="domain" description="ATPase AAA-type core" evidence="1">
    <location>
        <begin position="260"/>
        <end position="393"/>
    </location>
</feature>
<keyword evidence="3" id="KW-1185">Reference proteome</keyword>
<dbReference type="Gene3D" id="3.40.50.300">
    <property type="entry name" value="P-loop containing nucleotide triphosphate hydrolases"/>
    <property type="match status" value="1"/>
</dbReference>
<dbReference type="GO" id="GO:0016887">
    <property type="term" value="F:ATP hydrolysis activity"/>
    <property type="evidence" value="ECO:0007669"/>
    <property type="project" value="InterPro"/>
</dbReference>
<dbReference type="OrthoDB" id="9809379at2"/>
<dbReference type="Pfam" id="PF00004">
    <property type="entry name" value="AAA"/>
    <property type="match status" value="1"/>
</dbReference>
<proteinExistence type="predicted"/>
<dbReference type="InterPro" id="IPR003959">
    <property type="entry name" value="ATPase_AAA_core"/>
</dbReference>
<sequence>MDLLKGGALIAVVAGFWGNIKSSLWFVASVFVQKYEIKTEDLHNEVIGYLVENNKKFNNYNQVFGSQYESFRTGKYGLVAFEKYGESMMVFLSQRKFLFKLVRIPFVFSKNALETAGTEAAAPKDNSKSFSYIISIRGTVNVPEIIERAVTVRNNLGWQLEDDIENANRFNIYYFPERKQQEQEKKQRYGFGYSWYMLRNLNLIGVEQNDLGLEMKSKGNALKNLYFPKEVEDLIDIVGLWVKSKDWYKEKKIPWKKGWLLYGVPGTGKTALARAFAEDLDLPIYVFSMGQMSNNDFLKAWQSMQLNVPCIALLEDIDNVFHKRQNISQLSGMLNGAMFMPNGATGESGELKSPLTFDTLLNCLDGVDKTDGVFTIISTNDITKIDEALGVPEAFNHDAHNFISSRPGRIDRVIKLDYIDRDNKRKMAQKILAEFPHKLAEVQQYILQDVQETPAQFQEYCSQIALEAYWKEKTKPEDTEGEVSILARNGHAANTNPPLLKTV</sequence>
<dbReference type="RefSeq" id="WP_091142724.1">
    <property type="nucleotide sequence ID" value="NZ_FMVF01000008.1"/>
</dbReference>
<dbReference type="SUPFAM" id="SSF52540">
    <property type="entry name" value="P-loop containing nucleoside triphosphate hydrolases"/>
    <property type="match status" value="1"/>
</dbReference>
<reference evidence="2 3" key="1">
    <citation type="submission" date="2016-10" db="EMBL/GenBank/DDBJ databases">
        <authorList>
            <person name="de Groot N.N."/>
        </authorList>
    </citation>
    <scope>NUCLEOTIDE SEQUENCE [LARGE SCALE GENOMIC DNA]</scope>
    <source>
        <strain evidence="2 3">CGMCC 1.7031</strain>
    </source>
</reference>